<protein>
    <recommendedName>
        <fullName evidence="4">Ermin</fullName>
    </recommendedName>
</protein>
<dbReference type="GO" id="GO:0007015">
    <property type="term" value="P:actin filament organization"/>
    <property type="evidence" value="ECO:0007669"/>
    <property type="project" value="InterPro"/>
</dbReference>
<sequence length="302" mass="34012">METSPVLPKDQRLTSEEENALVSQVLEIIGGITREALQTMDEPAERAVCLMEEGDDSVFYSDEDQTNQECELANTRRGFDANEGKYLIKSEGVEKPIPQKKGDQEGEVLNDNLNLAMETETALQSILTDEEEECKELQTQKTELKNKSDSTEQNASSETVTQHKEQKKEQLVQEAHISNLEPTDVTNEGCHERVDGKKQVPKEMSGVELQISGDGQIILEQEPEREDNFHFPVGFHQATSSTGYATLPLLKKSRDSGGSHQESFDHISSSSSSKYSTLSYRKIRRGNTRKKIEEFEHMIMNL</sequence>
<evidence type="ECO:0008006" key="4">
    <source>
        <dbReference type="Google" id="ProtNLM"/>
    </source>
</evidence>
<proteinExistence type="predicted"/>
<accession>A0AAV6PCP9</accession>
<comment type="caution">
    <text evidence="2">The sequence shown here is derived from an EMBL/GenBank/DDBJ whole genome shotgun (WGS) entry which is preliminary data.</text>
</comment>
<dbReference type="Proteomes" id="UP000693946">
    <property type="component" value="Unassembled WGS sequence"/>
</dbReference>
<feature type="compositionally biased region" description="Basic and acidic residues" evidence="1">
    <location>
        <begin position="252"/>
        <end position="265"/>
    </location>
</feature>
<dbReference type="GO" id="GO:0051015">
    <property type="term" value="F:actin filament binding"/>
    <property type="evidence" value="ECO:0007669"/>
    <property type="project" value="InterPro"/>
</dbReference>
<feature type="region of interest" description="Disordered" evidence="1">
    <location>
        <begin position="129"/>
        <end position="203"/>
    </location>
</feature>
<feature type="compositionally biased region" description="Basic and acidic residues" evidence="1">
    <location>
        <begin position="135"/>
        <end position="150"/>
    </location>
</feature>
<evidence type="ECO:0000313" key="2">
    <source>
        <dbReference type="EMBL" id="KAG7454841.1"/>
    </source>
</evidence>
<name>A0AAV6PCP9_SOLSE</name>
<feature type="region of interest" description="Disordered" evidence="1">
    <location>
        <begin position="250"/>
        <end position="277"/>
    </location>
</feature>
<feature type="compositionally biased region" description="Basic and acidic residues" evidence="1">
    <location>
        <begin position="189"/>
        <end position="201"/>
    </location>
</feature>
<dbReference type="AlphaFoldDB" id="A0AAV6PCP9"/>
<feature type="compositionally biased region" description="Low complexity" evidence="1">
    <location>
        <begin position="266"/>
        <end position="277"/>
    </location>
</feature>
<reference evidence="2 3" key="1">
    <citation type="journal article" date="2021" name="Sci. Rep.">
        <title>Chromosome anchoring in Senegalese sole (Solea senegalensis) reveals sex-associated markers and genome rearrangements in flatfish.</title>
        <authorList>
            <person name="Guerrero-Cozar I."/>
            <person name="Gomez-Garrido J."/>
            <person name="Berbel C."/>
            <person name="Martinez-Blanch J.F."/>
            <person name="Alioto T."/>
            <person name="Claros M.G."/>
            <person name="Gagnaire P.A."/>
            <person name="Manchado M."/>
        </authorList>
    </citation>
    <scope>NUCLEOTIDE SEQUENCE [LARGE SCALE GENOMIC DNA]</scope>
    <source>
        <strain evidence="2">Sse05_10M</strain>
    </source>
</reference>
<keyword evidence="3" id="KW-1185">Reference proteome</keyword>
<feature type="compositionally biased region" description="Basic and acidic residues" evidence="1">
    <location>
        <begin position="161"/>
        <end position="171"/>
    </location>
</feature>
<dbReference type="EMBL" id="JAGKHQ010001581">
    <property type="protein sequence ID" value="KAG7454841.1"/>
    <property type="molecule type" value="Genomic_DNA"/>
</dbReference>
<organism evidence="2 3">
    <name type="scientific">Solea senegalensis</name>
    <name type="common">Senegalese sole</name>
    <dbReference type="NCBI Taxonomy" id="28829"/>
    <lineage>
        <taxon>Eukaryota</taxon>
        <taxon>Metazoa</taxon>
        <taxon>Chordata</taxon>
        <taxon>Craniata</taxon>
        <taxon>Vertebrata</taxon>
        <taxon>Euteleostomi</taxon>
        <taxon>Actinopterygii</taxon>
        <taxon>Neopterygii</taxon>
        <taxon>Teleostei</taxon>
        <taxon>Neoteleostei</taxon>
        <taxon>Acanthomorphata</taxon>
        <taxon>Carangaria</taxon>
        <taxon>Pleuronectiformes</taxon>
        <taxon>Pleuronectoidei</taxon>
        <taxon>Soleidae</taxon>
        <taxon>Solea</taxon>
    </lineage>
</organism>
<gene>
    <name evidence="2" type="ORF">JOB18_009679</name>
</gene>
<feature type="compositionally biased region" description="Polar residues" evidence="1">
    <location>
        <begin position="151"/>
        <end position="160"/>
    </location>
</feature>
<dbReference type="InterPro" id="IPR045346">
    <property type="entry name" value="Ermin"/>
</dbReference>
<evidence type="ECO:0000256" key="1">
    <source>
        <dbReference type="SAM" id="MobiDB-lite"/>
    </source>
</evidence>
<dbReference type="GO" id="GO:0008360">
    <property type="term" value="P:regulation of cell shape"/>
    <property type="evidence" value="ECO:0007669"/>
    <property type="project" value="InterPro"/>
</dbReference>
<evidence type="ECO:0000313" key="3">
    <source>
        <dbReference type="Proteomes" id="UP000693946"/>
    </source>
</evidence>
<dbReference type="Pfam" id="PF20491">
    <property type="entry name" value="Ermin"/>
    <property type="match status" value="1"/>
</dbReference>